<name>A0A562SM97_9HYPH</name>
<dbReference type="GO" id="GO:0003955">
    <property type="term" value="F:NAD(P)H dehydrogenase (quinone) activity"/>
    <property type="evidence" value="ECO:0007669"/>
    <property type="project" value="TreeGrafter"/>
</dbReference>
<organism evidence="4 5">
    <name type="scientific">Roseibium hamelinense</name>
    <dbReference type="NCBI Taxonomy" id="150831"/>
    <lineage>
        <taxon>Bacteria</taxon>
        <taxon>Pseudomonadati</taxon>
        <taxon>Pseudomonadota</taxon>
        <taxon>Alphaproteobacteria</taxon>
        <taxon>Hyphomicrobiales</taxon>
        <taxon>Stappiaceae</taxon>
        <taxon>Roseibium</taxon>
    </lineage>
</organism>
<feature type="domain" description="Flavodoxin-like fold" evidence="3">
    <location>
        <begin position="1"/>
        <end position="112"/>
    </location>
</feature>
<dbReference type="SUPFAM" id="SSF52218">
    <property type="entry name" value="Flavoproteins"/>
    <property type="match status" value="1"/>
</dbReference>
<evidence type="ECO:0000256" key="2">
    <source>
        <dbReference type="ARBA" id="ARBA00023002"/>
    </source>
</evidence>
<evidence type="ECO:0000259" key="3">
    <source>
        <dbReference type="Pfam" id="PF02525"/>
    </source>
</evidence>
<dbReference type="PANTHER" id="PTHR10204:SF34">
    <property type="entry name" value="NAD(P)H DEHYDROGENASE [QUINONE] 1 ISOFORM 1"/>
    <property type="match status" value="1"/>
</dbReference>
<evidence type="ECO:0000256" key="1">
    <source>
        <dbReference type="ARBA" id="ARBA00006252"/>
    </source>
</evidence>
<comment type="caution">
    <text evidence="4">The sequence shown here is derived from an EMBL/GenBank/DDBJ whole genome shotgun (WGS) entry which is preliminary data.</text>
</comment>
<dbReference type="PANTHER" id="PTHR10204">
    <property type="entry name" value="NAD P H OXIDOREDUCTASE-RELATED"/>
    <property type="match status" value="1"/>
</dbReference>
<comment type="similarity">
    <text evidence="1">Belongs to the NAD(P)H dehydrogenase (quinone) family.</text>
</comment>
<dbReference type="Gene3D" id="3.40.50.360">
    <property type="match status" value="1"/>
</dbReference>
<dbReference type="Proteomes" id="UP000320593">
    <property type="component" value="Unassembled WGS sequence"/>
</dbReference>
<dbReference type="AlphaFoldDB" id="A0A562SM97"/>
<evidence type="ECO:0000313" key="4">
    <source>
        <dbReference type="EMBL" id="TWI82348.1"/>
    </source>
</evidence>
<dbReference type="InterPro" id="IPR003680">
    <property type="entry name" value="Flavodoxin_fold"/>
</dbReference>
<gene>
    <name evidence="4" type="ORF">JM93_03698</name>
</gene>
<dbReference type="EMBL" id="VLLF01000009">
    <property type="protein sequence ID" value="TWI82348.1"/>
    <property type="molecule type" value="Genomic_DNA"/>
</dbReference>
<keyword evidence="5" id="KW-1185">Reference proteome</keyword>
<dbReference type="RefSeq" id="WP_341873639.1">
    <property type="nucleotide sequence ID" value="NZ_SMLY01000084.1"/>
</dbReference>
<evidence type="ECO:0000313" key="5">
    <source>
        <dbReference type="Proteomes" id="UP000320593"/>
    </source>
</evidence>
<keyword evidence="2" id="KW-0560">Oxidoreductase</keyword>
<dbReference type="InterPro" id="IPR051545">
    <property type="entry name" value="NAD(P)H_dehydrogenase_qn"/>
</dbReference>
<accession>A0A562SM97</accession>
<protein>
    <submittedName>
        <fullName evidence="4">Flavodoxin-like protein</fullName>
    </submittedName>
</protein>
<sequence>MNVLVVYCHPCPESFNATIRDIVLETLRSSGHSVRLLDLYEMGFDPVMNAKERRSYHDSDKNTEPVRLHVEAIKWCDGLVFVYPTWWFGLPAMLKGWLDRVWVPHATFEMPTATAAIQSKMQHIN</sequence>
<dbReference type="InterPro" id="IPR029039">
    <property type="entry name" value="Flavoprotein-like_sf"/>
</dbReference>
<dbReference type="Pfam" id="PF02525">
    <property type="entry name" value="Flavodoxin_2"/>
    <property type="match status" value="1"/>
</dbReference>
<reference evidence="4 5" key="1">
    <citation type="submission" date="2019-07" db="EMBL/GenBank/DDBJ databases">
        <title>Genomic Encyclopedia of Archaeal and Bacterial Type Strains, Phase II (KMG-II): from individual species to whole genera.</title>
        <authorList>
            <person name="Goeker M."/>
        </authorList>
    </citation>
    <scope>NUCLEOTIDE SEQUENCE [LARGE SCALE GENOMIC DNA]</scope>
    <source>
        <strain evidence="4 5">ATCC BAA-252</strain>
    </source>
</reference>
<dbReference type="GO" id="GO:0005829">
    <property type="term" value="C:cytosol"/>
    <property type="evidence" value="ECO:0007669"/>
    <property type="project" value="TreeGrafter"/>
</dbReference>
<proteinExistence type="inferred from homology"/>